<comment type="caution">
    <text evidence="1">The sequence shown here is derived from an EMBL/GenBank/DDBJ whole genome shotgun (WGS) entry which is preliminary data.</text>
</comment>
<dbReference type="AlphaFoldDB" id="A0A3N6S2Y5"/>
<keyword evidence="2" id="KW-1185">Reference proteome</keyword>
<evidence type="ECO:0000313" key="2">
    <source>
        <dbReference type="Proteomes" id="UP000279457"/>
    </source>
</evidence>
<reference evidence="1 2" key="1">
    <citation type="submission" date="2018-10" db="EMBL/GenBank/DDBJ databases">
        <title>Draft genome sequence for the type isolate of Erwinia psidii, agent causal of bacterial blight in guava (Psidium guajava) and wilt and die-back of Eucalyptus spp.</title>
        <authorList>
            <person name="Hermenegildo P.S."/>
            <person name="Santos S.A."/>
            <person name="Guimaraes L.M.S."/>
            <person name="Vidigal P.M.P."/>
            <person name="Pereira I.C."/>
            <person name="Badel J.L."/>
            <person name="Alfenas-Zerbini P."/>
            <person name="Ferreira M.A.S.V."/>
            <person name="Alfenas A.C."/>
        </authorList>
    </citation>
    <scope>NUCLEOTIDE SEQUENCE [LARGE SCALE GENOMIC DNA]</scope>
    <source>
        <strain evidence="1 2">IBSBF 435</strain>
    </source>
</reference>
<accession>A0A3N6S2Y5</accession>
<protein>
    <submittedName>
        <fullName evidence="1">Uncharacterized protein</fullName>
    </submittedName>
</protein>
<dbReference type="OrthoDB" id="6631822at2"/>
<dbReference type="EMBL" id="RHHM01000001">
    <property type="protein sequence ID" value="RQM39978.1"/>
    <property type="molecule type" value="Genomic_DNA"/>
</dbReference>
<proteinExistence type="predicted"/>
<dbReference type="RefSeq" id="WP_124231426.1">
    <property type="nucleotide sequence ID" value="NZ_RHHM01000001.1"/>
</dbReference>
<evidence type="ECO:0000313" key="1">
    <source>
        <dbReference type="EMBL" id="RQM39978.1"/>
    </source>
</evidence>
<name>A0A3N6S2Y5_9GAMM</name>
<sequence>MVLEIDLQKKMPSFCERMGGADQFIHNESPVLSSLKSVENSPFSEMAVNFKGDVKLQEEAGSIFDKKMDFYREYHHYGYNPVNVSAIPEAFDIAIKNNFLKYPSCVEMTEKINTMLPLLHKLAATILTEEDRKHLPNKRVYEINKQENIVRRLLTTIEGLPVLLQKAERQISLPEDPLVRNALADELIESVLTRLPDGRENEKWRQELKMKIFSATESQWLPKPEQEQIKYFFDHSLAELQGSIQKELQDEIRKIKTTADAALRFIATHYRSAGKDFVDTVSHLVKILDNFLNRLENDCVKKKIIKPLKERGRGSCLNKTVLLQSGKKMLDKVQHTPHSARIKLDRMGKNLKTFFPRDRLDPFLGLSLEDKQTCLAMKKRVAPLQDNALLIQQAASRLKEAINDASYAGVSGDLSVTTLEEALSRELMMLTTDTPKTRFISTVQTAKAVAKQVLSDVEVKALASTNKQDPYSLFIQENAKVLILAAESLLEGAEQGETHFSQNVATAELDYAKKTAGRLQDIINKGLESVTGISLYDGDEWLHKLNAEIQNSWQGLTELVVKSYRPYLAFREVNANDVQKNEHFNAVHCAVFPLLNETEKLRIASEELEAVLSEKVNIKNQHRSAVEKAAKKCREIDPENLRLFTEELGQQLRKRDITISQCVMGNITGTTLAKQLNLQAEKLMEATETLHHVAWLAEWVPANKQGKVIDILTMLQSKMTSIKVNIKNVVEAGTGTRLHNNPVEGMIAKDAGEWLVKMKNEWRAAKPDASPQEWGNTIEPMLEQLAEQFSTDDDPEGKLFRLRVELAMKDAEKGGIPWVPSAEQQLARVKSNKDYTLEWAEKRLTYGVVFNLLAYRSLMAMLSPYKNIVASPLRMINLLLTPVRKEITIRAMKKVRPGNSWPAEQLDEYRLRENYQAAFRILSILSPQLLKTVVASGVLSYGLIKGGEYRDEFLSRALHRVRGDLFWSSLFTGWQQWVDASGALKLNEKYVDAMARLPDYLAMLENSHIIVTTGSGRFSGEPESVMNIAEPTDHAVSD</sequence>
<organism evidence="1 2">
    <name type="scientific">Erwinia psidii</name>
    <dbReference type="NCBI Taxonomy" id="69224"/>
    <lineage>
        <taxon>Bacteria</taxon>
        <taxon>Pseudomonadati</taxon>
        <taxon>Pseudomonadota</taxon>
        <taxon>Gammaproteobacteria</taxon>
        <taxon>Enterobacterales</taxon>
        <taxon>Erwiniaceae</taxon>
        <taxon>Erwinia</taxon>
    </lineage>
</organism>
<dbReference type="Proteomes" id="UP000279457">
    <property type="component" value="Unassembled WGS sequence"/>
</dbReference>
<gene>
    <name evidence="1" type="ORF">EB241_01315</name>
</gene>